<feature type="region of interest" description="Disordered" evidence="1">
    <location>
        <begin position="1151"/>
        <end position="1187"/>
    </location>
</feature>
<dbReference type="Pfam" id="PF25792">
    <property type="entry name" value="BREX_BrxC_helical"/>
    <property type="match status" value="1"/>
</dbReference>
<dbReference type="InterPro" id="IPR047679">
    <property type="entry name" value="BREX_BrxC"/>
</dbReference>
<dbReference type="eggNOG" id="COG1293">
    <property type="taxonomic scope" value="Bacteria"/>
</dbReference>
<dbReference type="InterPro" id="IPR011646">
    <property type="entry name" value="KAP_P-loop"/>
</dbReference>
<dbReference type="SUPFAM" id="SSF52540">
    <property type="entry name" value="P-loop containing nucleoside triphosphate hydrolases"/>
    <property type="match status" value="1"/>
</dbReference>
<evidence type="ECO:0000259" key="2">
    <source>
        <dbReference type="Pfam" id="PF07693"/>
    </source>
</evidence>
<dbReference type="InterPro" id="IPR058036">
    <property type="entry name" value="BREX_BrxC_4th"/>
</dbReference>
<dbReference type="InterPro" id="IPR058037">
    <property type="entry name" value="BREX_BrxC_helical"/>
</dbReference>
<dbReference type="NCBIfam" id="NF033441">
    <property type="entry name" value="BREX_BrxC"/>
    <property type="match status" value="1"/>
</dbReference>
<evidence type="ECO:0000259" key="5">
    <source>
        <dbReference type="Pfam" id="PF25796"/>
    </source>
</evidence>
<evidence type="ECO:0000259" key="3">
    <source>
        <dbReference type="Pfam" id="PF25791"/>
    </source>
</evidence>
<comment type="caution">
    <text evidence="6">The sequence shown here is derived from an EMBL/GenBank/DDBJ whole genome shotgun (WGS) entry which is preliminary data.</text>
</comment>
<feature type="domain" description="Probable ATP-binding protein BrxC winged helix-turn-helix" evidence="3">
    <location>
        <begin position="751"/>
        <end position="868"/>
    </location>
</feature>
<proteinExistence type="predicted"/>
<dbReference type="InterPro" id="IPR058038">
    <property type="entry name" value="BREX_BrxC_wHTH"/>
</dbReference>
<dbReference type="InterPro" id="IPR027417">
    <property type="entry name" value="P-loop_NTPase"/>
</dbReference>
<feature type="domain" description="Probable ATP-binding protein BrxC alpha-helical" evidence="4">
    <location>
        <begin position="876"/>
        <end position="999"/>
    </location>
</feature>
<dbReference type="OrthoDB" id="3201900at2"/>
<organism evidence="6 7">
    <name type="scientific">Schleiferilactobacillus harbinensis DSM 16991</name>
    <dbReference type="NCBI Taxonomy" id="1122147"/>
    <lineage>
        <taxon>Bacteria</taxon>
        <taxon>Bacillati</taxon>
        <taxon>Bacillota</taxon>
        <taxon>Bacilli</taxon>
        <taxon>Lactobacillales</taxon>
        <taxon>Lactobacillaceae</taxon>
        <taxon>Schleiferilactobacillus</taxon>
    </lineage>
</organism>
<evidence type="ECO:0000313" key="7">
    <source>
        <dbReference type="Proteomes" id="UP000050949"/>
    </source>
</evidence>
<reference evidence="6 7" key="1">
    <citation type="journal article" date="2015" name="Genome Announc.">
        <title>Expanding the biotechnology potential of lactobacilli through comparative genomics of 213 strains and associated genera.</title>
        <authorList>
            <person name="Sun Z."/>
            <person name="Harris H.M."/>
            <person name="McCann A."/>
            <person name="Guo C."/>
            <person name="Argimon S."/>
            <person name="Zhang W."/>
            <person name="Yang X."/>
            <person name="Jeffery I.B."/>
            <person name="Cooney J.C."/>
            <person name="Kagawa T.F."/>
            <person name="Liu W."/>
            <person name="Song Y."/>
            <person name="Salvetti E."/>
            <person name="Wrobel A."/>
            <person name="Rasinkangas P."/>
            <person name="Parkhill J."/>
            <person name="Rea M.C."/>
            <person name="O'Sullivan O."/>
            <person name="Ritari J."/>
            <person name="Douillard F.P."/>
            <person name="Paul Ross R."/>
            <person name="Yang R."/>
            <person name="Briner A.E."/>
            <person name="Felis G.E."/>
            <person name="de Vos W.M."/>
            <person name="Barrangou R."/>
            <person name="Klaenhammer T.R."/>
            <person name="Caufield P.W."/>
            <person name="Cui Y."/>
            <person name="Zhang H."/>
            <person name="O'Toole P.W."/>
        </authorList>
    </citation>
    <scope>NUCLEOTIDE SEQUENCE [LARGE SCALE GENOMIC DNA]</scope>
    <source>
        <strain evidence="6 7">DSM 16991</strain>
    </source>
</reference>
<name>A0A0R1XH44_9LACO</name>
<accession>A0A0R1XH44</accession>
<feature type="compositionally biased region" description="Basic and acidic residues" evidence="1">
    <location>
        <begin position="1151"/>
        <end position="1168"/>
    </location>
</feature>
<dbReference type="AlphaFoldDB" id="A0A0R1XH44"/>
<dbReference type="EMBL" id="AZFW01000048">
    <property type="protein sequence ID" value="KRM27483.1"/>
    <property type="molecule type" value="Genomic_DNA"/>
</dbReference>
<dbReference type="Proteomes" id="UP000050949">
    <property type="component" value="Unassembled WGS sequence"/>
</dbReference>
<dbReference type="Pfam" id="PF25791">
    <property type="entry name" value="WHD_BREX_BrxC"/>
    <property type="match status" value="1"/>
</dbReference>
<evidence type="ECO:0000259" key="4">
    <source>
        <dbReference type="Pfam" id="PF25792"/>
    </source>
</evidence>
<feature type="domain" description="KAP NTPase" evidence="2">
    <location>
        <begin position="48"/>
        <end position="285"/>
    </location>
</feature>
<dbReference type="Pfam" id="PF25796">
    <property type="entry name" value="BREX_BrxC_4th"/>
    <property type="match status" value="1"/>
</dbReference>
<gene>
    <name evidence="6" type="ORF">FC91_GL002495</name>
</gene>
<evidence type="ECO:0000313" key="6">
    <source>
        <dbReference type="EMBL" id="KRM27483.1"/>
    </source>
</evidence>
<evidence type="ECO:0000256" key="1">
    <source>
        <dbReference type="SAM" id="MobiDB-lite"/>
    </source>
</evidence>
<feature type="compositionally biased region" description="Pro residues" evidence="1">
    <location>
        <begin position="1173"/>
        <end position="1187"/>
    </location>
</feature>
<dbReference type="Pfam" id="PF07693">
    <property type="entry name" value="KAP_NTPase"/>
    <property type="match status" value="1"/>
</dbReference>
<dbReference type="RefSeq" id="WP_027828098.1">
    <property type="nucleotide sequence ID" value="NZ_AUEH01000012.1"/>
</dbReference>
<sequence>MQIRDLFVKPIDRNIQGVIKVGQDADANVKQELDEYVVTRELKGHFDDFFAAYEKSINHDTDEMGVWISGFFGSGKSHFLKILSYLLEDRKVDGKSAIDYFKEKINDQMTINRIELAAQQPTDVVLFNIDSKAKTGAKSDDNAIINVFLQVFNEMQGFSSTNFWIAEMERQLVAQGKYDAFKDKFTELDNTHMDWTVGRDHAIFKKGTIKDALVQVDAYSEEDAQGLMDQLTTSYQVSIEDFSKLVAAYIKKTGKRVVFLVDEVGQFVGESTQRMLNLQTVVEDLGAATHGKAWVVVTSQQAIDTITDKISGQDFSKIQGRFATKISMSSANVDEVIRKRLLAKTEPATTQLAADYEANAAAINNMIDFDDGVDRPKFRSGEDFAATYPFVPYQFNLLQNVLTAVRTHGSDGKHLSEGARSMLSLFQESVEAIMDEQDTALVPFSLFFEGLRQFLDHTHSIVIAHAVDNDTVDPTHEEDNFNVQVLKALFMVKYLKDFDATLNNIVTLMIDSVDTDRVELQKKVQNALAILRQQRFVEKNLDNYEFLTDAEQEVNQAISREEVLPGEMEDRMGNFIFDPKTGITNKYTYPKLKGRYNFTLNQYVDETPQGRTNNDMTIQVITSLDGANNRNEANLLLLSMDPSKHKIVVDLPSTDDYLGDLRRAEQIGKFVMLGNAHADARFNFIKEQRTAERQQLLVKARERIMTALEQADVYVAGHKIEGGKDFQGRFTDGLKMLVDDTYRSLGLIDAAKSSSDITQILDQDNELAVSTQENERAVQAVYSWLQRTMQKDKHVTLQAILNNFKAIPYGYIEDDIEWLVAKLLADGKIQANLQDQVLSPVNTAYKPQDIANFLTKKQYAEQISIQVKKDINPRYLREMKDVADQVFNKRSFSAAQPDLMVAELKEKIAKDNGTLQFFDQKNGSFPGHELLKQGSKMFSELLAINDAETFYDKIHTRYDDLLQWADDMSDKGIMDFYFSDQQQTIWTRGLDDIARYKASHDFFTSTALAEDYQQLNKLLNEDRAGRVIQEIDAVHQKFVDTFAKIMDDHQKQVTDKIQAVNEKAKQRINDSSTGDDFKQQRLATLTEQIKRIMTEAEEAPDLTRLEAKPAAADAVLRRITQSLENEEQRLAEEQKLAEKERLEELARKKTAEVEKVSPKPSSDEEPIKLVDPLPAPGPNPAPQPEPAAPVVIQTKYLEADQLPIEREWSISSEDDVNRYVEKLRQALLDQVKENQITKFTL</sequence>
<feature type="domain" description="Probable ATP-binding protein BrxC 4th six-stranded beta-sheet" evidence="5">
    <location>
        <begin position="562"/>
        <end position="737"/>
    </location>
</feature>
<protein>
    <submittedName>
        <fullName evidence="6">Uncharacterized protein</fullName>
    </submittedName>
</protein>
<dbReference type="PATRIC" id="fig|1122147.4.peg.2576"/>